<dbReference type="InterPro" id="IPR011527">
    <property type="entry name" value="ABC1_TM_dom"/>
</dbReference>
<dbReference type="PROSITE" id="PS00211">
    <property type="entry name" value="ABC_TRANSPORTER_1"/>
    <property type="match status" value="1"/>
</dbReference>
<dbReference type="PROSITE" id="PS50893">
    <property type="entry name" value="ABC_TRANSPORTER_2"/>
    <property type="match status" value="1"/>
</dbReference>
<sequence length="643" mass="71513">MQRHAVSSRTRSREILEEIRQDKDGIRTSSASRDGEPHAPRHRSAWRLLADFWRLLDHQRGAILFALAMTTVATALRLIPPAATKLVVDYVLGDKPLPDWLRHSELEITSRGQLLAAIAVALLIITFFRAVIHLSGRWVATRATKRVQLSVRRKVFEHAVRLPLHRVHALKSGGAASLLREDAGSVGELIFGLLFNPWRAVVQLAGSLCILAFVDWRLLSGGIAMLPVIYFTHRTWIGRIRPLYRSVRKSRQQLDAQTTETFGGMRVVRAFGRQKSESGRFVRGNNLLIRQELRAWWASRAVELLWEILIPVGTVALLWYGGSQVMSGRLSIGDLMMFMAYLLMLLEPLAVLAESAATLQNSLSGMDRVLDLLDEPREMASSAATRLLDRNLVRGEINLDHVSFVYPGTQTTVIDEVTLHVAAGQTVALVGLSGAGKTTLCNLIARFFDPTTGRVLLDGVDLREYSVESYRQLLGIVEQDVFLFDGTIAENIAFGRPSATDEEIVEAARAANAEEFILRLPKGYDSLIGERGVKLSGGQRQRLAIARAILADPKILILDEATSNLDTESERLIQQSLTRLMTDRTSFIIAHRLSTIRHADLIVVLEAGRIIEAGAHDELVQQSGRYRRMVELQSGSLDALDVT</sequence>
<keyword evidence="5" id="KW-0547">Nucleotide-binding</keyword>
<dbReference type="PANTHER" id="PTHR43394:SF7">
    <property type="entry name" value="ABC TRANSPORTER B FAMILY MEMBER 28"/>
    <property type="match status" value="1"/>
</dbReference>
<proteinExistence type="predicted"/>
<evidence type="ECO:0000313" key="12">
    <source>
        <dbReference type="EMBL" id="HEN16614.1"/>
    </source>
</evidence>
<dbReference type="InterPro" id="IPR027417">
    <property type="entry name" value="P-loop_NTPase"/>
</dbReference>
<dbReference type="GO" id="GO:0005524">
    <property type="term" value="F:ATP binding"/>
    <property type="evidence" value="ECO:0007669"/>
    <property type="project" value="UniProtKB-KW"/>
</dbReference>
<keyword evidence="2" id="KW-0813">Transport</keyword>
<dbReference type="EMBL" id="DSOK01000389">
    <property type="protein sequence ID" value="HEN16614.1"/>
    <property type="molecule type" value="Genomic_DNA"/>
</dbReference>
<evidence type="ECO:0000259" key="11">
    <source>
        <dbReference type="PROSITE" id="PS50929"/>
    </source>
</evidence>
<dbReference type="GO" id="GO:0090374">
    <property type="term" value="P:oligopeptide export from mitochondrion"/>
    <property type="evidence" value="ECO:0007669"/>
    <property type="project" value="TreeGrafter"/>
</dbReference>
<keyword evidence="7 9" id="KW-1133">Transmembrane helix</keyword>
<dbReference type="PANTHER" id="PTHR43394">
    <property type="entry name" value="ATP-DEPENDENT PERMEASE MDL1, MITOCHONDRIAL"/>
    <property type="match status" value="1"/>
</dbReference>
<dbReference type="SMART" id="SM00382">
    <property type="entry name" value="AAA"/>
    <property type="match status" value="1"/>
</dbReference>
<evidence type="ECO:0000259" key="10">
    <source>
        <dbReference type="PROSITE" id="PS50893"/>
    </source>
</evidence>
<evidence type="ECO:0000256" key="1">
    <source>
        <dbReference type="ARBA" id="ARBA00004651"/>
    </source>
</evidence>
<dbReference type="Pfam" id="PF00664">
    <property type="entry name" value="ABC_membrane"/>
    <property type="match status" value="1"/>
</dbReference>
<reference evidence="12" key="1">
    <citation type="journal article" date="2020" name="mSystems">
        <title>Genome- and Community-Level Interaction Insights into Carbon Utilization and Element Cycling Functions of Hydrothermarchaeota in Hydrothermal Sediment.</title>
        <authorList>
            <person name="Zhou Z."/>
            <person name="Liu Y."/>
            <person name="Xu W."/>
            <person name="Pan J."/>
            <person name="Luo Z.H."/>
            <person name="Li M."/>
        </authorList>
    </citation>
    <scope>NUCLEOTIDE SEQUENCE [LARGE SCALE GENOMIC DNA]</scope>
    <source>
        <strain evidence="12">SpSt-339</strain>
    </source>
</reference>
<dbReference type="SUPFAM" id="SSF52540">
    <property type="entry name" value="P-loop containing nucleoside triphosphate hydrolases"/>
    <property type="match status" value="1"/>
</dbReference>
<gene>
    <name evidence="12" type="ORF">ENQ76_14225</name>
</gene>
<dbReference type="CDD" id="cd07346">
    <property type="entry name" value="ABC_6TM_exporters"/>
    <property type="match status" value="1"/>
</dbReference>
<dbReference type="SUPFAM" id="SSF90123">
    <property type="entry name" value="ABC transporter transmembrane region"/>
    <property type="match status" value="1"/>
</dbReference>
<dbReference type="GO" id="GO:0005886">
    <property type="term" value="C:plasma membrane"/>
    <property type="evidence" value="ECO:0007669"/>
    <property type="project" value="UniProtKB-SubCell"/>
</dbReference>
<dbReference type="InterPro" id="IPR017871">
    <property type="entry name" value="ABC_transporter-like_CS"/>
</dbReference>
<accession>A0A7C2P1N6</accession>
<dbReference type="AlphaFoldDB" id="A0A7C2P1N6"/>
<evidence type="ECO:0000256" key="2">
    <source>
        <dbReference type="ARBA" id="ARBA00022448"/>
    </source>
</evidence>
<evidence type="ECO:0000256" key="9">
    <source>
        <dbReference type="SAM" id="Phobius"/>
    </source>
</evidence>
<feature type="transmembrane region" description="Helical" evidence="9">
    <location>
        <begin position="62"/>
        <end position="79"/>
    </location>
</feature>
<keyword evidence="4 9" id="KW-0812">Transmembrane</keyword>
<comment type="caution">
    <text evidence="12">The sequence shown here is derived from an EMBL/GenBank/DDBJ whole genome shotgun (WGS) entry which is preliminary data.</text>
</comment>
<dbReference type="FunFam" id="3.40.50.300:FF:000221">
    <property type="entry name" value="Multidrug ABC transporter ATP-binding protein"/>
    <property type="match status" value="1"/>
</dbReference>
<comment type="subcellular location">
    <subcellularLocation>
        <location evidence="1">Cell membrane</location>
        <topology evidence="1">Multi-pass membrane protein</topology>
    </subcellularLocation>
</comment>
<feature type="transmembrane region" description="Helical" evidence="9">
    <location>
        <begin position="114"/>
        <end position="132"/>
    </location>
</feature>
<dbReference type="Pfam" id="PF00005">
    <property type="entry name" value="ABC_tran"/>
    <property type="match status" value="1"/>
</dbReference>
<evidence type="ECO:0000256" key="6">
    <source>
        <dbReference type="ARBA" id="ARBA00022840"/>
    </source>
</evidence>
<dbReference type="InterPro" id="IPR003593">
    <property type="entry name" value="AAA+_ATPase"/>
</dbReference>
<dbReference type="Gene3D" id="3.40.50.300">
    <property type="entry name" value="P-loop containing nucleotide triphosphate hydrolases"/>
    <property type="match status" value="1"/>
</dbReference>
<feature type="domain" description="ABC transmembrane type-1" evidence="11">
    <location>
        <begin position="64"/>
        <end position="361"/>
    </location>
</feature>
<keyword evidence="6 12" id="KW-0067">ATP-binding</keyword>
<evidence type="ECO:0000256" key="3">
    <source>
        <dbReference type="ARBA" id="ARBA00022475"/>
    </source>
</evidence>
<evidence type="ECO:0000256" key="5">
    <source>
        <dbReference type="ARBA" id="ARBA00022741"/>
    </source>
</evidence>
<evidence type="ECO:0000256" key="4">
    <source>
        <dbReference type="ARBA" id="ARBA00022692"/>
    </source>
</evidence>
<dbReference type="GO" id="GO:0016887">
    <property type="term" value="F:ATP hydrolysis activity"/>
    <property type="evidence" value="ECO:0007669"/>
    <property type="project" value="InterPro"/>
</dbReference>
<dbReference type="Gene3D" id="1.20.1560.10">
    <property type="entry name" value="ABC transporter type 1, transmembrane domain"/>
    <property type="match status" value="1"/>
</dbReference>
<evidence type="ECO:0000256" key="7">
    <source>
        <dbReference type="ARBA" id="ARBA00022989"/>
    </source>
</evidence>
<dbReference type="InterPro" id="IPR039421">
    <property type="entry name" value="Type_1_exporter"/>
</dbReference>
<dbReference type="PROSITE" id="PS50929">
    <property type="entry name" value="ABC_TM1F"/>
    <property type="match status" value="1"/>
</dbReference>
<feature type="domain" description="ABC transporter" evidence="10">
    <location>
        <begin position="397"/>
        <end position="632"/>
    </location>
</feature>
<dbReference type="InterPro" id="IPR036640">
    <property type="entry name" value="ABC1_TM_sf"/>
</dbReference>
<dbReference type="GO" id="GO:0015421">
    <property type="term" value="F:ABC-type oligopeptide transporter activity"/>
    <property type="evidence" value="ECO:0007669"/>
    <property type="project" value="TreeGrafter"/>
</dbReference>
<keyword evidence="3" id="KW-1003">Cell membrane</keyword>
<feature type="transmembrane region" description="Helical" evidence="9">
    <location>
        <begin position="304"/>
        <end position="323"/>
    </location>
</feature>
<name>A0A7C2P1N6_9PLAN</name>
<evidence type="ECO:0000256" key="8">
    <source>
        <dbReference type="ARBA" id="ARBA00023136"/>
    </source>
</evidence>
<protein>
    <submittedName>
        <fullName evidence="12">ABC transporter ATP-binding protein</fullName>
    </submittedName>
</protein>
<keyword evidence="8 9" id="KW-0472">Membrane</keyword>
<organism evidence="12">
    <name type="scientific">Schlesneria paludicola</name>
    <dbReference type="NCBI Taxonomy" id="360056"/>
    <lineage>
        <taxon>Bacteria</taxon>
        <taxon>Pseudomonadati</taxon>
        <taxon>Planctomycetota</taxon>
        <taxon>Planctomycetia</taxon>
        <taxon>Planctomycetales</taxon>
        <taxon>Planctomycetaceae</taxon>
        <taxon>Schlesneria</taxon>
    </lineage>
</organism>
<dbReference type="InterPro" id="IPR003439">
    <property type="entry name" value="ABC_transporter-like_ATP-bd"/>
</dbReference>